<dbReference type="GO" id="GO:0044281">
    <property type="term" value="P:small molecule metabolic process"/>
    <property type="evidence" value="ECO:0007669"/>
    <property type="project" value="UniProtKB-ARBA"/>
</dbReference>
<dbReference type="EMBL" id="CP009518">
    <property type="protein sequence ID" value="AKB84669.1"/>
    <property type="molecule type" value="Genomic_DNA"/>
</dbReference>
<accession>A0A0E3WZB2</accession>
<evidence type="ECO:0000256" key="5">
    <source>
        <dbReference type="ARBA" id="ARBA00022842"/>
    </source>
</evidence>
<dbReference type="SFLD" id="SFLDG01135">
    <property type="entry name" value="C1.5.6:_HAD__Beta-PGM__Phospha"/>
    <property type="match status" value="1"/>
</dbReference>
<dbReference type="SUPFAM" id="SSF56784">
    <property type="entry name" value="HAD-like"/>
    <property type="match status" value="1"/>
</dbReference>
<dbReference type="GO" id="GO:0046872">
    <property type="term" value="F:metal ion binding"/>
    <property type="evidence" value="ECO:0007669"/>
    <property type="project" value="UniProtKB-KW"/>
</dbReference>
<evidence type="ECO:0000256" key="1">
    <source>
        <dbReference type="ARBA" id="ARBA00001946"/>
    </source>
</evidence>
<protein>
    <submittedName>
        <fullName evidence="6">Hydrolase, HAD superfamily</fullName>
    </submittedName>
</protein>
<proteinExistence type="inferred from homology"/>
<dbReference type="NCBIfam" id="TIGR01549">
    <property type="entry name" value="HAD-SF-IA-v1"/>
    <property type="match status" value="1"/>
</dbReference>
<sequence>MERSIKAVLFDMDNTLFDFLEAKLTACKRMVEHLGGGDPEDMLGYFLRGTPGFEDLENIRDYLLDNELYSQEDYEVCCRIYETIKLEALVLYPGVKQTLEILKEQRISLALVTDAHSNNAMKRLERMQIKEYFDIIVTNDMTGAKKPDHKVFYFALDLLDICPQQALFVGDSPGRDIEPARIIGMVTAYAAYGDRRHYSDNVEADIVLSGITEVLDIVLENKKIEENVK</sequence>
<dbReference type="AlphaFoldDB" id="A0A0E3WZB2"/>
<evidence type="ECO:0000256" key="3">
    <source>
        <dbReference type="ARBA" id="ARBA00022723"/>
    </source>
</evidence>
<keyword evidence="7" id="KW-1185">Reference proteome</keyword>
<dbReference type="GO" id="GO:0016791">
    <property type="term" value="F:phosphatase activity"/>
    <property type="evidence" value="ECO:0007669"/>
    <property type="project" value="TreeGrafter"/>
</dbReference>
<dbReference type="PATRIC" id="fig|1434104.5.peg.665"/>
<name>A0A0E3WZB2_METMT</name>
<gene>
    <name evidence="6" type="ORF">MCMEM_0616</name>
</gene>
<dbReference type="SFLD" id="SFLDS00003">
    <property type="entry name" value="Haloacid_Dehalogenase"/>
    <property type="match status" value="1"/>
</dbReference>
<dbReference type="Gene3D" id="3.40.50.1000">
    <property type="entry name" value="HAD superfamily/HAD-like"/>
    <property type="match status" value="1"/>
</dbReference>
<evidence type="ECO:0000256" key="4">
    <source>
        <dbReference type="ARBA" id="ARBA00022801"/>
    </source>
</evidence>
<dbReference type="NCBIfam" id="TIGR01509">
    <property type="entry name" value="HAD-SF-IA-v3"/>
    <property type="match status" value="1"/>
</dbReference>
<dbReference type="InterPro" id="IPR023214">
    <property type="entry name" value="HAD_sf"/>
</dbReference>
<reference evidence="6 7" key="1">
    <citation type="submission" date="2014-07" db="EMBL/GenBank/DDBJ databases">
        <title>Methanogenic archaea and the global carbon cycle.</title>
        <authorList>
            <person name="Henriksen J.R."/>
            <person name="Luke J."/>
            <person name="Reinhart S."/>
            <person name="Benedict M.N."/>
            <person name="Youngblut N.D."/>
            <person name="Metcalf M.E."/>
            <person name="Whitaker R.J."/>
            <person name="Metcalf W.W."/>
        </authorList>
    </citation>
    <scope>NUCLEOTIDE SEQUENCE [LARGE SCALE GENOMIC DNA]</scope>
    <source>
        <strain evidence="6 7">MM1</strain>
    </source>
</reference>
<dbReference type="InterPro" id="IPR051400">
    <property type="entry name" value="HAD-like_hydrolase"/>
</dbReference>
<keyword evidence="4 6" id="KW-0378">Hydrolase</keyword>
<dbReference type="HOGENOM" id="CLU_045011_8_3_2"/>
<dbReference type="InterPro" id="IPR006439">
    <property type="entry name" value="HAD-SF_hydro_IA"/>
</dbReference>
<dbReference type="InterPro" id="IPR041492">
    <property type="entry name" value="HAD_2"/>
</dbReference>
<dbReference type="Proteomes" id="UP000033048">
    <property type="component" value="Chromosome"/>
</dbReference>
<dbReference type="Gene3D" id="1.10.150.520">
    <property type="match status" value="1"/>
</dbReference>
<evidence type="ECO:0000313" key="7">
    <source>
        <dbReference type="Proteomes" id="UP000033048"/>
    </source>
</evidence>
<comment type="cofactor">
    <cofactor evidence="1">
        <name>Mg(2+)</name>
        <dbReference type="ChEBI" id="CHEBI:18420"/>
    </cofactor>
</comment>
<dbReference type="PANTHER" id="PTHR46470">
    <property type="entry name" value="N-ACYLNEURAMINATE-9-PHOSPHATASE"/>
    <property type="match status" value="1"/>
</dbReference>
<organism evidence="6 7">
    <name type="scientific">Methanococcoides methylutens MM1</name>
    <dbReference type="NCBI Taxonomy" id="1434104"/>
    <lineage>
        <taxon>Archaea</taxon>
        <taxon>Methanobacteriati</taxon>
        <taxon>Methanobacteriota</taxon>
        <taxon>Stenosarchaea group</taxon>
        <taxon>Methanomicrobia</taxon>
        <taxon>Methanosarcinales</taxon>
        <taxon>Methanosarcinaceae</taxon>
        <taxon>Methanococcoides</taxon>
    </lineage>
</organism>
<dbReference type="OrthoDB" id="27736at2157"/>
<evidence type="ECO:0000313" key="6">
    <source>
        <dbReference type="EMBL" id="AKB84669.1"/>
    </source>
</evidence>
<dbReference type="KEGG" id="mmet:MCMEM_0616"/>
<dbReference type="SFLD" id="SFLDG01129">
    <property type="entry name" value="C1.5:_HAD__Beta-PGM__Phosphata"/>
    <property type="match status" value="1"/>
</dbReference>
<comment type="similarity">
    <text evidence="2">Belongs to the HAD-like hydrolase superfamily.</text>
</comment>
<dbReference type="PRINTS" id="PR00413">
    <property type="entry name" value="HADHALOGNASE"/>
</dbReference>
<evidence type="ECO:0000256" key="2">
    <source>
        <dbReference type="ARBA" id="ARBA00007958"/>
    </source>
</evidence>
<dbReference type="InterPro" id="IPR036412">
    <property type="entry name" value="HAD-like_sf"/>
</dbReference>
<keyword evidence="3" id="KW-0479">Metal-binding</keyword>
<keyword evidence="5" id="KW-0460">Magnesium</keyword>
<dbReference type="PANTHER" id="PTHR46470:SF2">
    <property type="entry name" value="GLYCERALDEHYDE 3-PHOSPHATE PHOSPHATASE"/>
    <property type="match status" value="1"/>
</dbReference>
<dbReference type="STRING" id="1434104.MCMEM_0616"/>
<dbReference type="Pfam" id="PF13419">
    <property type="entry name" value="HAD_2"/>
    <property type="match status" value="1"/>
</dbReference>